<feature type="region of interest" description="Disordered" evidence="1">
    <location>
        <begin position="29"/>
        <end position="62"/>
    </location>
</feature>
<evidence type="ECO:0000256" key="1">
    <source>
        <dbReference type="SAM" id="MobiDB-lite"/>
    </source>
</evidence>
<dbReference type="PANTHER" id="PTHR31195">
    <property type="entry name" value="GEO02494P1"/>
    <property type="match status" value="1"/>
</dbReference>
<organism evidence="3 4">
    <name type="scientific">Basidiobolus ranarum</name>
    <dbReference type="NCBI Taxonomy" id="34480"/>
    <lineage>
        <taxon>Eukaryota</taxon>
        <taxon>Fungi</taxon>
        <taxon>Fungi incertae sedis</taxon>
        <taxon>Zoopagomycota</taxon>
        <taxon>Entomophthoromycotina</taxon>
        <taxon>Basidiobolomycetes</taxon>
        <taxon>Basidiobolales</taxon>
        <taxon>Basidiobolaceae</taxon>
        <taxon>Basidiobolus</taxon>
    </lineage>
</organism>
<evidence type="ECO:0000313" key="3">
    <source>
        <dbReference type="EMBL" id="KAK9764518.1"/>
    </source>
</evidence>
<feature type="compositionally biased region" description="Acidic residues" evidence="1">
    <location>
        <begin position="50"/>
        <end position="60"/>
    </location>
</feature>
<reference evidence="3 4" key="1">
    <citation type="submission" date="2023-04" db="EMBL/GenBank/DDBJ databases">
        <title>Genome of Basidiobolus ranarum AG-B5.</title>
        <authorList>
            <person name="Stajich J.E."/>
            <person name="Carter-House D."/>
            <person name="Gryganskyi A."/>
        </authorList>
    </citation>
    <scope>NUCLEOTIDE SEQUENCE [LARGE SCALE GENOMIC DNA]</scope>
    <source>
        <strain evidence="3 4">AG-B5</strain>
    </source>
</reference>
<evidence type="ECO:0000259" key="2">
    <source>
        <dbReference type="Pfam" id="PF15377"/>
    </source>
</evidence>
<feature type="domain" description="DUF4604" evidence="2">
    <location>
        <begin position="13"/>
        <end position="153"/>
    </location>
</feature>
<evidence type="ECO:0000313" key="4">
    <source>
        <dbReference type="Proteomes" id="UP001479436"/>
    </source>
</evidence>
<accession>A0ABR2WSL4</accession>
<feature type="compositionally biased region" description="Basic and acidic residues" evidence="1">
    <location>
        <begin position="34"/>
        <end position="46"/>
    </location>
</feature>
<sequence length="153" mass="17581">MPPKNLTPYQFSKNLSYVQDTPKFLQMLTGTDSLHSKEPHIRDKLQPTEYENDEYEENDEEKPQIVVLKSGKHLSAEEVEKLKQEEDLTSDTPEDGKVVFRKPTKQKISEIGVGSKRKIPSKVDHPVETVSVAKEKKKKKKTNKVLLSFTEED</sequence>
<feature type="region of interest" description="Disordered" evidence="1">
    <location>
        <begin position="78"/>
        <end position="103"/>
    </location>
</feature>
<keyword evidence="4" id="KW-1185">Reference proteome</keyword>
<dbReference type="Pfam" id="PF15377">
    <property type="entry name" value="DUF4604"/>
    <property type="match status" value="1"/>
</dbReference>
<comment type="caution">
    <text evidence="3">The sequence shown here is derived from an EMBL/GenBank/DDBJ whole genome shotgun (WGS) entry which is preliminary data.</text>
</comment>
<gene>
    <name evidence="3" type="ORF">K7432_007894</name>
</gene>
<dbReference type="PANTHER" id="PTHR31195:SF2">
    <property type="entry name" value="GEO02494P1"/>
    <property type="match status" value="1"/>
</dbReference>
<dbReference type="Proteomes" id="UP001479436">
    <property type="component" value="Unassembled WGS sequence"/>
</dbReference>
<name>A0ABR2WSL4_9FUNG</name>
<proteinExistence type="predicted"/>
<protein>
    <recommendedName>
        <fullName evidence="2">DUF4604 domain-containing protein</fullName>
    </recommendedName>
</protein>
<dbReference type="EMBL" id="JASJQH010000412">
    <property type="protein sequence ID" value="KAK9764518.1"/>
    <property type="molecule type" value="Genomic_DNA"/>
</dbReference>
<dbReference type="InterPro" id="IPR040219">
    <property type="entry name" value="KIAA1143-like"/>
</dbReference>
<dbReference type="InterPro" id="IPR027911">
    <property type="entry name" value="DUF4604"/>
</dbReference>